<sequence>MPVRRETILKPLWRRLRAFKRERSGNVAMMFALSAVPLVLAIGGAVDFRNASNSERDVQSDLDSAVLAASHSISTASEGELEAEVKRFFNAQQIARSGTFEIDQVTVDKAHRTIEATATGTVPTMFLQVMGMRSIDMTVRSGSQGVSKPYLDILIVVDNSASMLLAATPADRDRMQQEIGCVFACHTHEGPVGTTSYATNYDYARGRGIRLRSDVVADAVRTSMDEIKKADPNGERIRVGLYTIGDYAKKIVDPDYLSAEVQGKGGLLCSSHHPLLGGTKCKKTDQGKTTQEVLLNEKVARLSEDSDETSIFDLSLETLTKMIGRAGSGATPSEPKKLIMMLTDGLISKREWVWESPNKIAPTNPKWCDQIKDRGIDIAALYTEYLPVPWDWGYNAGPGASMGSAGWNSTWGGHMRGSASPSMTRRDYIPLALEDCASSPKYFLSANSESEIHNGMKRLLNAYLSSPRLTH</sequence>
<dbReference type="OrthoDB" id="7522752at2"/>
<dbReference type="EMBL" id="FWXR01000018">
    <property type="protein sequence ID" value="SMD01436.1"/>
    <property type="molecule type" value="Genomic_DNA"/>
</dbReference>
<reference evidence="2 3" key="1">
    <citation type="submission" date="2017-04" db="EMBL/GenBank/DDBJ databases">
        <authorList>
            <person name="Afonso C.L."/>
            <person name="Miller P.J."/>
            <person name="Scott M.A."/>
            <person name="Spackman E."/>
            <person name="Goraichik I."/>
            <person name="Dimitrov K.M."/>
            <person name="Suarez D.L."/>
            <person name="Swayne D.E."/>
        </authorList>
    </citation>
    <scope>NUCLEOTIDE SEQUENCE [LARGE SCALE GENOMIC DNA]</scope>
    <source>
        <strain evidence="2 3">CGMCC 1.10972</strain>
    </source>
</reference>
<protein>
    <submittedName>
        <fullName evidence="2">Flp pilus assembly protein TadG</fullName>
    </submittedName>
</protein>
<dbReference type="STRING" id="937218.SAMN06297251_11842"/>
<dbReference type="Pfam" id="PF13400">
    <property type="entry name" value="Tad"/>
    <property type="match status" value="1"/>
</dbReference>
<proteinExistence type="predicted"/>
<dbReference type="Proteomes" id="UP000192656">
    <property type="component" value="Unassembled WGS sequence"/>
</dbReference>
<evidence type="ECO:0000313" key="2">
    <source>
        <dbReference type="EMBL" id="SMD01436.1"/>
    </source>
</evidence>
<evidence type="ECO:0000259" key="1">
    <source>
        <dbReference type="Pfam" id="PF13400"/>
    </source>
</evidence>
<feature type="domain" description="Putative Flp pilus-assembly TadG-like N-terminal" evidence="1">
    <location>
        <begin position="25"/>
        <end position="69"/>
    </location>
</feature>
<keyword evidence="3" id="KW-1185">Reference proteome</keyword>
<dbReference type="Gene3D" id="3.40.50.410">
    <property type="entry name" value="von Willebrand factor, type A domain"/>
    <property type="match status" value="1"/>
</dbReference>
<dbReference type="InterPro" id="IPR036465">
    <property type="entry name" value="vWFA_dom_sf"/>
</dbReference>
<evidence type="ECO:0000313" key="3">
    <source>
        <dbReference type="Proteomes" id="UP000192656"/>
    </source>
</evidence>
<accession>A0A1W2DWK3</accession>
<name>A0A1W2DWK3_9HYPH</name>
<dbReference type="AlphaFoldDB" id="A0A1W2DWK3"/>
<gene>
    <name evidence="2" type="ORF">SAMN06297251_11842</name>
</gene>
<organism evidence="2 3">
    <name type="scientific">Fulvimarina manganoxydans</name>
    <dbReference type="NCBI Taxonomy" id="937218"/>
    <lineage>
        <taxon>Bacteria</taxon>
        <taxon>Pseudomonadati</taxon>
        <taxon>Pseudomonadota</taxon>
        <taxon>Alphaproteobacteria</taxon>
        <taxon>Hyphomicrobiales</taxon>
        <taxon>Aurantimonadaceae</taxon>
        <taxon>Fulvimarina</taxon>
    </lineage>
</organism>
<dbReference type="InterPro" id="IPR028087">
    <property type="entry name" value="Tad_N"/>
</dbReference>